<keyword evidence="1" id="KW-0677">Repeat</keyword>
<dbReference type="EMBL" id="CP025096">
    <property type="protein sequence ID" value="AUD02307.1"/>
    <property type="molecule type" value="Genomic_DNA"/>
</dbReference>
<dbReference type="Proteomes" id="UP000232883">
    <property type="component" value="Chromosome"/>
</dbReference>
<dbReference type="KEGG" id="spir:CWM47_11005"/>
<feature type="signal peptide" evidence="2">
    <location>
        <begin position="1"/>
        <end position="24"/>
    </location>
</feature>
<feature type="domain" description="Fibronectin type-III" evidence="3">
    <location>
        <begin position="691"/>
        <end position="783"/>
    </location>
</feature>
<dbReference type="RefSeq" id="WP_100988025.1">
    <property type="nucleotide sequence ID" value="NZ_CP025096.1"/>
</dbReference>
<dbReference type="SMART" id="SM00060">
    <property type="entry name" value="FN3"/>
    <property type="match status" value="8"/>
</dbReference>
<feature type="domain" description="Fibronectin type-III" evidence="3">
    <location>
        <begin position="786"/>
        <end position="878"/>
    </location>
</feature>
<feature type="domain" description="Fibronectin type-III" evidence="3">
    <location>
        <begin position="879"/>
        <end position="966"/>
    </location>
</feature>
<dbReference type="PROSITE" id="PS50853">
    <property type="entry name" value="FN3"/>
    <property type="match status" value="5"/>
</dbReference>
<evidence type="ECO:0000313" key="5">
    <source>
        <dbReference type="Proteomes" id="UP000232883"/>
    </source>
</evidence>
<proteinExistence type="predicted"/>
<keyword evidence="2" id="KW-0732">Signal</keyword>
<evidence type="ECO:0000256" key="2">
    <source>
        <dbReference type="SAM" id="SignalP"/>
    </source>
</evidence>
<dbReference type="Gene3D" id="3.40.390.10">
    <property type="entry name" value="Collagenase (Catalytic Domain)"/>
    <property type="match status" value="1"/>
</dbReference>
<evidence type="ECO:0000256" key="1">
    <source>
        <dbReference type="ARBA" id="ARBA00022737"/>
    </source>
</evidence>
<dbReference type="Pfam" id="PF00041">
    <property type="entry name" value="fn3"/>
    <property type="match status" value="2"/>
</dbReference>
<evidence type="ECO:0000259" key="3">
    <source>
        <dbReference type="PROSITE" id="PS50853"/>
    </source>
</evidence>
<name>A0A2K8YXE4_9BACT</name>
<feature type="domain" description="Fibronectin type-III" evidence="3">
    <location>
        <begin position="417"/>
        <end position="504"/>
    </location>
</feature>
<dbReference type="AlphaFoldDB" id="A0A2K8YXE4"/>
<dbReference type="InterPro" id="IPR050991">
    <property type="entry name" value="ECM_Regulatory_Proteins"/>
</dbReference>
<dbReference type="PANTHER" id="PTHR46708">
    <property type="entry name" value="TENASCIN"/>
    <property type="match status" value="1"/>
</dbReference>
<dbReference type="SUPFAM" id="SSF55486">
    <property type="entry name" value="Metalloproteases ('zincins'), catalytic domain"/>
    <property type="match status" value="1"/>
</dbReference>
<protein>
    <recommendedName>
        <fullName evidence="3">Fibronectin type-III domain-containing protein</fullName>
    </recommendedName>
</protein>
<dbReference type="InterPro" id="IPR024079">
    <property type="entry name" value="MetalloPept_cat_dom_sf"/>
</dbReference>
<dbReference type="PROSITE" id="PS51257">
    <property type="entry name" value="PROKAR_LIPOPROTEIN"/>
    <property type="match status" value="1"/>
</dbReference>
<dbReference type="Gene3D" id="2.60.40.10">
    <property type="entry name" value="Immunoglobulins"/>
    <property type="match status" value="7"/>
</dbReference>
<feature type="domain" description="Fibronectin type-III" evidence="3">
    <location>
        <begin position="970"/>
        <end position="1064"/>
    </location>
</feature>
<dbReference type="SUPFAM" id="SSF49265">
    <property type="entry name" value="Fibronectin type III"/>
    <property type="match status" value="4"/>
</dbReference>
<dbReference type="GO" id="GO:0008237">
    <property type="term" value="F:metallopeptidase activity"/>
    <property type="evidence" value="ECO:0007669"/>
    <property type="project" value="InterPro"/>
</dbReference>
<sequence length="1133" mass="122940">MRTSRTNTLVILFLSMALHQLSVGQSTPQSTSLACGTVDLTPAQTTFLVQEANLALQRKRASNAAFTAITYVPIRPHIIRQSDGTGGFSLVSLNHVLAATNKYYLLNGFGIQFSFAGTTPDYIDNDDMYEQYGSQSVDAYDAHDALNQYYVNRFQNPSLGGYASYPNNSINSTRSFILTGSKSEDDLGNRLIPHELGHTFGLIHTFGQNSGTGILGTGVTNELVTRGAGANCATEGDLICDTPADPYNMGDANLYSVNGCPQYDPASTARDAHGDAYTPSITNIMSYYFPCTHDFTPGQYDRMQAGLALRQTHTAYTLDAPATNVNPVSHLAATSNGGAVLLTWQDNATNEMGYFIERSTSPTTNFVPIGGTGPDELRFIDNQTTPLTQYYYRIRPSNTKTGSISSTASFVIPIVPPVTGLMTTELTGNSARLSWNSLGEGTRYDVQWRQVGAANWILITGINETYTSISLSGNTAYEWEVRGIGSVAYSGPINFLTPCSTPTNPVSYPARITAALSWNGTINELYTLQWRTIGATAWNTISGLTSTTTLFGITGSYSLTGLASQTPYEWQVQGVCPGSPTVNSDFTPLRSFTTEACPSPYTTVSNPGAESVTIYFSTGNIEPGIYAELRYRPQGAPDWHTVSGLPNVLYGGGSYTVTGLTTNTTYEWQLKNVCGALESSTYTYLSTFLTTCRIPNGLTNTTTSTGATLQWSVSSSPDPATAFTLQYRPVGRPGWTTVARNTPSCSLTGLTAGTTYEWHVLTNCTANVQSGYSITKTFTTGCNQLVANNLRSLLVTSSSARLVWTVVNDPGVQYYISYRAAGAANWTEINAIPASLTGGYCNLTGLTNNTTYEWLIAPLCPDQPGHYIAGPTFTTQCQIPLIPYTNVKITSASLYWNEMGIDVRYEVRYRLSGTLDWTTIGNLLTNTCSLTGLTGNTRYEWQVRTKCALGDYTDFTSLVQFTTYSCSLPGFGSPPTTNVTTTSATLNWTYFDGDASTRYAIRYREVGSTTWTILTNLLGTPISSTLILNGLTPGTTYEWQIRTICSATESSAFTISTIFQTRTPCSSMYTIQSGTWNDPTIWSCNRVPVSTDIVLIKHIILVPVSYIANARQINVDTGQKLSFGTNAQLKLGL</sequence>
<reference evidence="4 5" key="1">
    <citation type="submission" date="2017-11" db="EMBL/GenBank/DDBJ databases">
        <title>Taxonomic description and genome sequences of Spirosoma HA7 sp. nov., isolated from pollen microhabitat of Corylus avellana.</title>
        <authorList>
            <person name="Ambika Manirajan B."/>
            <person name="Suarez C."/>
            <person name="Ratering S."/>
            <person name="Geissler-Plaum R."/>
            <person name="Cardinale M."/>
            <person name="Sylvia S."/>
        </authorList>
    </citation>
    <scope>NUCLEOTIDE SEQUENCE [LARGE SCALE GENOMIC DNA]</scope>
    <source>
        <strain evidence="4 5">HA7</strain>
    </source>
</reference>
<dbReference type="CDD" id="cd00063">
    <property type="entry name" value="FN3"/>
    <property type="match status" value="5"/>
</dbReference>
<evidence type="ECO:0000313" key="4">
    <source>
        <dbReference type="EMBL" id="AUD02307.1"/>
    </source>
</evidence>
<dbReference type="InterPro" id="IPR013783">
    <property type="entry name" value="Ig-like_fold"/>
</dbReference>
<dbReference type="PANTHER" id="PTHR46708:SF2">
    <property type="entry name" value="FIBRONECTIN TYPE-III DOMAIN-CONTAINING PROTEIN"/>
    <property type="match status" value="1"/>
</dbReference>
<keyword evidence="5" id="KW-1185">Reference proteome</keyword>
<accession>A0A2K8YXE4</accession>
<dbReference type="OrthoDB" id="6278496at2"/>
<gene>
    <name evidence="4" type="ORF">CWM47_11005</name>
</gene>
<dbReference type="InterPro" id="IPR036116">
    <property type="entry name" value="FN3_sf"/>
</dbReference>
<organism evidence="4 5">
    <name type="scientific">Spirosoma pollinicola</name>
    <dbReference type="NCBI Taxonomy" id="2057025"/>
    <lineage>
        <taxon>Bacteria</taxon>
        <taxon>Pseudomonadati</taxon>
        <taxon>Bacteroidota</taxon>
        <taxon>Cytophagia</taxon>
        <taxon>Cytophagales</taxon>
        <taxon>Cytophagaceae</taxon>
        <taxon>Spirosoma</taxon>
    </lineage>
</organism>
<feature type="chain" id="PRO_5014642520" description="Fibronectin type-III domain-containing protein" evidence="2">
    <location>
        <begin position="25"/>
        <end position="1133"/>
    </location>
</feature>
<dbReference type="InterPro" id="IPR003961">
    <property type="entry name" value="FN3_dom"/>
</dbReference>